<evidence type="ECO:0000256" key="1">
    <source>
        <dbReference type="ARBA" id="ARBA00023015"/>
    </source>
</evidence>
<dbReference type="Pfam" id="PF00072">
    <property type="entry name" value="Response_reg"/>
    <property type="match status" value="1"/>
</dbReference>
<dbReference type="Gene3D" id="1.10.10.10">
    <property type="entry name" value="Winged helix-like DNA-binding domain superfamily/Winged helix DNA-binding domain"/>
    <property type="match status" value="1"/>
</dbReference>
<feature type="domain" description="Response regulatory" evidence="6">
    <location>
        <begin position="22"/>
        <end position="137"/>
    </location>
</feature>
<dbReference type="InterPro" id="IPR001789">
    <property type="entry name" value="Sig_transdc_resp-reg_receiver"/>
</dbReference>
<dbReference type="GO" id="GO:0000160">
    <property type="term" value="P:phosphorelay signal transduction system"/>
    <property type="evidence" value="ECO:0007669"/>
    <property type="project" value="InterPro"/>
</dbReference>
<reference evidence="7 8" key="1">
    <citation type="submission" date="2017-12" db="EMBL/GenBank/DDBJ databases">
        <title>Genome sequence of the active heterotrophic nitrifier-denitrifier, Cupriavidus pauculus UM1.</title>
        <authorList>
            <person name="Putonti C."/>
            <person name="Castignetti D."/>
        </authorList>
    </citation>
    <scope>NUCLEOTIDE SEQUENCE [LARGE SCALE GENOMIC DNA]</scope>
    <source>
        <strain evidence="7 8">UM1</strain>
    </source>
</reference>
<dbReference type="InterPro" id="IPR036388">
    <property type="entry name" value="WH-like_DNA-bd_sf"/>
</dbReference>
<dbReference type="PANTHER" id="PTHR44688">
    <property type="entry name" value="DNA-BINDING TRANSCRIPTIONAL ACTIVATOR DEVR_DOSR"/>
    <property type="match status" value="1"/>
</dbReference>
<dbReference type="Pfam" id="PF00196">
    <property type="entry name" value="GerE"/>
    <property type="match status" value="1"/>
</dbReference>
<dbReference type="GO" id="GO:0003677">
    <property type="term" value="F:DNA binding"/>
    <property type="evidence" value="ECO:0007669"/>
    <property type="project" value="UniProtKB-KW"/>
</dbReference>
<dbReference type="SMART" id="SM00421">
    <property type="entry name" value="HTH_LUXR"/>
    <property type="match status" value="1"/>
</dbReference>
<dbReference type="PROSITE" id="PS50043">
    <property type="entry name" value="HTH_LUXR_2"/>
    <property type="match status" value="1"/>
</dbReference>
<gene>
    <name evidence="7" type="ORF">CYJ10_27085</name>
</gene>
<dbReference type="InterPro" id="IPR016032">
    <property type="entry name" value="Sig_transdc_resp-reg_C-effctor"/>
</dbReference>
<evidence type="ECO:0000259" key="6">
    <source>
        <dbReference type="PROSITE" id="PS50110"/>
    </source>
</evidence>
<dbReference type="Gene3D" id="3.40.50.2300">
    <property type="match status" value="1"/>
</dbReference>
<dbReference type="GO" id="GO:0006355">
    <property type="term" value="P:regulation of DNA-templated transcription"/>
    <property type="evidence" value="ECO:0007669"/>
    <property type="project" value="InterPro"/>
</dbReference>
<organism evidence="7 8">
    <name type="scientific">Cupriavidus pauculus</name>
    <dbReference type="NCBI Taxonomy" id="82633"/>
    <lineage>
        <taxon>Bacteria</taxon>
        <taxon>Pseudomonadati</taxon>
        <taxon>Pseudomonadota</taxon>
        <taxon>Betaproteobacteria</taxon>
        <taxon>Burkholderiales</taxon>
        <taxon>Burkholderiaceae</taxon>
        <taxon>Cupriavidus</taxon>
    </lineage>
</organism>
<dbReference type="SUPFAM" id="SSF46894">
    <property type="entry name" value="C-terminal effector domain of the bipartite response regulators"/>
    <property type="match status" value="1"/>
</dbReference>
<keyword evidence="4" id="KW-0597">Phosphoprotein</keyword>
<keyword evidence="1" id="KW-0805">Transcription regulation</keyword>
<dbReference type="SMART" id="SM00448">
    <property type="entry name" value="REC"/>
    <property type="match status" value="1"/>
</dbReference>
<dbReference type="OrthoDB" id="9802186at2"/>
<evidence type="ECO:0000313" key="7">
    <source>
        <dbReference type="EMBL" id="PLP97495.1"/>
    </source>
</evidence>
<dbReference type="PANTHER" id="PTHR44688:SF16">
    <property type="entry name" value="DNA-BINDING TRANSCRIPTIONAL ACTIVATOR DEVR_DOSR"/>
    <property type="match status" value="1"/>
</dbReference>
<dbReference type="InterPro" id="IPR000792">
    <property type="entry name" value="Tscrpt_reg_LuxR_C"/>
</dbReference>
<evidence type="ECO:0000313" key="8">
    <source>
        <dbReference type="Proteomes" id="UP000234341"/>
    </source>
</evidence>
<dbReference type="RefSeq" id="WP_101684520.1">
    <property type="nucleotide sequence ID" value="NZ_PJRP01000017.1"/>
</dbReference>
<protein>
    <submittedName>
        <fullName evidence="7">DNA-binding response regulator</fullName>
    </submittedName>
</protein>
<evidence type="ECO:0000256" key="2">
    <source>
        <dbReference type="ARBA" id="ARBA00023125"/>
    </source>
</evidence>
<dbReference type="EMBL" id="PJRP01000017">
    <property type="protein sequence ID" value="PLP97495.1"/>
    <property type="molecule type" value="Genomic_DNA"/>
</dbReference>
<dbReference type="PRINTS" id="PR00038">
    <property type="entry name" value="HTHLUXR"/>
</dbReference>
<dbReference type="InterPro" id="IPR011006">
    <property type="entry name" value="CheY-like_superfamily"/>
</dbReference>
<dbReference type="PROSITE" id="PS50110">
    <property type="entry name" value="RESPONSE_REGULATORY"/>
    <property type="match status" value="1"/>
</dbReference>
<name>A0A2N5C5I6_9BURK</name>
<evidence type="ECO:0000256" key="4">
    <source>
        <dbReference type="PROSITE-ProRule" id="PRU00169"/>
    </source>
</evidence>
<feature type="modified residue" description="4-aspartylphosphate" evidence="4">
    <location>
        <position position="71"/>
    </location>
</feature>
<accession>A0A2N5C5I6</accession>
<proteinExistence type="predicted"/>
<keyword evidence="2 7" id="KW-0238">DNA-binding</keyword>
<feature type="domain" description="HTH luxR-type" evidence="5">
    <location>
        <begin position="153"/>
        <end position="218"/>
    </location>
</feature>
<keyword evidence="3" id="KW-0804">Transcription</keyword>
<evidence type="ECO:0000256" key="3">
    <source>
        <dbReference type="ARBA" id="ARBA00023163"/>
    </source>
</evidence>
<sequence length="219" mass="24770">MFIHETPTNEAEFLLRKPVEGIVYVVDDDELVRGSLADLFKSVDLEVRAFDTIDDYARVPKPDCPACLVLDVRVRGGNGILFQKSLADTRQSHMPIVFISGYGDVPMTVKAMKAGAIDFLAKPFRDQDLVDAVLSGLELDRQRLAVERTRLGFREAWRLLTNREREVLVHVADGRSNREVAEMMGVAELTTKLYRGSAMRKMKVRSVAELLRMMDVVRD</sequence>
<evidence type="ECO:0000259" key="5">
    <source>
        <dbReference type="PROSITE" id="PS50043"/>
    </source>
</evidence>
<dbReference type="SUPFAM" id="SSF52172">
    <property type="entry name" value="CheY-like"/>
    <property type="match status" value="1"/>
</dbReference>
<dbReference type="Proteomes" id="UP000234341">
    <property type="component" value="Unassembled WGS sequence"/>
</dbReference>
<dbReference type="AlphaFoldDB" id="A0A2N5C5I6"/>
<comment type="caution">
    <text evidence="7">The sequence shown here is derived from an EMBL/GenBank/DDBJ whole genome shotgun (WGS) entry which is preliminary data.</text>
</comment>
<dbReference type="CDD" id="cd06170">
    <property type="entry name" value="LuxR_C_like"/>
    <property type="match status" value="1"/>
</dbReference>